<protein>
    <submittedName>
        <fullName evidence="2">Yqey-like family protein</fullName>
    </submittedName>
</protein>
<dbReference type="InterPro" id="IPR019004">
    <property type="entry name" value="YqeY/Aim41"/>
</dbReference>
<gene>
    <name evidence="2" type="ORF">BZL29_5127</name>
</gene>
<dbReference type="EMBL" id="MVBN01000005">
    <property type="protein sequence ID" value="OOK72787.1"/>
    <property type="molecule type" value="Genomic_DNA"/>
</dbReference>
<dbReference type="PANTHER" id="PTHR28055">
    <property type="entry name" value="ALTERED INHERITANCE OF MITOCHONDRIA PROTEIN 41, MITOCHONDRIAL"/>
    <property type="match status" value="1"/>
</dbReference>
<reference evidence="2 3" key="1">
    <citation type="submission" date="2017-02" db="EMBL/GenBank/DDBJ databases">
        <title>Complete genome sequences of Mycobacterium kansasii strains isolated from rhesus macaques.</title>
        <authorList>
            <person name="Panda A."/>
            <person name="Nagaraj S."/>
            <person name="Zhao X."/>
            <person name="Tettelin H."/>
            <person name="Detolla L.J."/>
        </authorList>
    </citation>
    <scope>NUCLEOTIDE SEQUENCE [LARGE SCALE GENOMIC DNA]</scope>
    <source>
        <strain evidence="2 3">11-3469</strain>
    </source>
</reference>
<evidence type="ECO:0000313" key="2">
    <source>
        <dbReference type="EMBL" id="OOK72787.1"/>
    </source>
</evidence>
<accession>A0A1V3X133</accession>
<feature type="region of interest" description="Disordered" evidence="1">
    <location>
        <begin position="140"/>
        <end position="181"/>
    </location>
</feature>
<dbReference type="FunFam" id="1.10.1510.10:FF:000001">
    <property type="entry name" value="Glutamyl-tRNA amidotransferase"/>
    <property type="match status" value="1"/>
</dbReference>
<comment type="caution">
    <text evidence="2">The sequence shown here is derived from an EMBL/GenBank/DDBJ whole genome shotgun (WGS) entry which is preliminary data.</text>
</comment>
<dbReference type="Proteomes" id="UP000188532">
    <property type="component" value="Unassembled WGS sequence"/>
</dbReference>
<proteinExistence type="predicted"/>
<feature type="region of interest" description="Disordered" evidence="1">
    <location>
        <begin position="263"/>
        <end position="311"/>
    </location>
</feature>
<organism evidence="2 3">
    <name type="scientific">Mycobacterium kansasii</name>
    <dbReference type="NCBI Taxonomy" id="1768"/>
    <lineage>
        <taxon>Bacteria</taxon>
        <taxon>Bacillati</taxon>
        <taxon>Actinomycetota</taxon>
        <taxon>Actinomycetes</taxon>
        <taxon>Mycobacteriales</taxon>
        <taxon>Mycobacteriaceae</taxon>
        <taxon>Mycobacterium</taxon>
    </lineage>
</organism>
<feature type="compositionally biased region" description="Basic and acidic residues" evidence="1">
    <location>
        <begin position="157"/>
        <end position="168"/>
    </location>
</feature>
<dbReference type="Gene3D" id="1.10.1510.10">
    <property type="entry name" value="Uncharacterised protein YqeY/AIM41 PF09424, N-terminal domain"/>
    <property type="match status" value="1"/>
</dbReference>
<dbReference type="AlphaFoldDB" id="A0A1V3X133"/>
<dbReference type="InterPro" id="IPR003789">
    <property type="entry name" value="Asn/Gln_tRNA_amidoTrase-B-like"/>
</dbReference>
<dbReference type="Gene3D" id="1.10.10.410">
    <property type="match status" value="1"/>
</dbReference>
<name>A0A1V3X133_MYCKA</name>
<dbReference type="STRING" id="1768.B1T50_13305"/>
<dbReference type="PANTHER" id="PTHR28055:SF1">
    <property type="entry name" value="ALTERED INHERITANCE OF MITOCHONDRIA PROTEIN 41, MITOCHONDRIAL"/>
    <property type="match status" value="1"/>
</dbReference>
<dbReference type="InterPro" id="IPR042184">
    <property type="entry name" value="YqeY/Aim41_N"/>
</dbReference>
<dbReference type="GO" id="GO:0016884">
    <property type="term" value="F:carbon-nitrogen ligase activity, with glutamine as amido-N-donor"/>
    <property type="evidence" value="ECO:0007669"/>
    <property type="project" value="InterPro"/>
</dbReference>
<feature type="compositionally biased region" description="Polar residues" evidence="1">
    <location>
        <begin position="171"/>
        <end position="181"/>
    </location>
</feature>
<dbReference type="Pfam" id="PF09424">
    <property type="entry name" value="YqeY"/>
    <property type="match status" value="1"/>
</dbReference>
<dbReference type="InterPro" id="IPR023168">
    <property type="entry name" value="GatB_Yqey_C_2"/>
</dbReference>
<sequence length="311" mass="33149">MAELKSRLRADLTEAMKTQDKLRTATLRMVLAAIQTEEVSGKQAKELSDDEVLKVLARESRKRGEAAEIYTQNGRGELAANEHAEARIIDEYLPTPLTEAELADVADTAIAQVAEQLGHRPGMKQMGMVMKFATEIAEGKADGPACRRRSKSGCSGFHRDSSQRDVHSRKVSSADQLPESSLSRCGTTTYFGSRVDSTPASNTPNRCSALPVSSASPHSFAAYRLRPAATVPSAPPTVRYSAHLRSRCGFPVVYASAARPSRCSNSRDAAISSPAPTTASRRAGPASATGASTMPQPPPLAAAEPVKTNGR</sequence>
<feature type="compositionally biased region" description="Low complexity" evidence="1">
    <location>
        <begin position="269"/>
        <end position="280"/>
    </location>
</feature>
<evidence type="ECO:0000256" key="1">
    <source>
        <dbReference type="SAM" id="MobiDB-lite"/>
    </source>
</evidence>
<dbReference type="SUPFAM" id="SSF89095">
    <property type="entry name" value="GatB/YqeY motif"/>
    <property type="match status" value="1"/>
</dbReference>
<evidence type="ECO:0000313" key="3">
    <source>
        <dbReference type="Proteomes" id="UP000188532"/>
    </source>
</evidence>